<comment type="caution">
    <text evidence="7">Lacks conserved residue(s) required for the propagation of feature annotation.</text>
</comment>
<evidence type="ECO:0000256" key="1">
    <source>
        <dbReference type="ARBA" id="ARBA00004651"/>
    </source>
</evidence>
<keyword evidence="3 7" id="KW-1003">Cell membrane</keyword>
<feature type="domain" description="VTT" evidence="8">
    <location>
        <begin position="37"/>
        <end position="162"/>
    </location>
</feature>
<keyword evidence="4 7" id="KW-0812">Transmembrane</keyword>
<evidence type="ECO:0000259" key="8">
    <source>
        <dbReference type="Pfam" id="PF09335"/>
    </source>
</evidence>
<name>A0A239YAI6_9CORY</name>
<dbReference type="AlphaFoldDB" id="A0A239YAI6"/>
<dbReference type="Proteomes" id="UP000215374">
    <property type="component" value="Chromosome 1"/>
</dbReference>
<dbReference type="EMBL" id="LT906467">
    <property type="protein sequence ID" value="SNV55877.1"/>
    <property type="molecule type" value="Genomic_DNA"/>
</dbReference>
<keyword evidence="6 7" id="KW-0472">Membrane</keyword>
<evidence type="ECO:0000256" key="5">
    <source>
        <dbReference type="ARBA" id="ARBA00022989"/>
    </source>
</evidence>
<feature type="transmembrane region" description="Helical" evidence="7">
    <location>
        <begin position="58"/>
        <end position="80"/>
    </location>
</feature>
<comment type="similarity">
    <text evidence="2 7">Belongs to the DedA family.</text>
</comment>
<accession>A0A239YAI6</accession>
<dbReference type="GO" id="GO:0005886">
    <property type="term" value="C:plasma membrane"/>
    <property type="evidence" value="ECO:0007669"/>
    <property type="project" value="UniProtKB-SubCell"/>
</dbReference>
<dbReference type="PANTHER" id="PTHR30353:SF0">
    <property type="entry name" value="TRANSMEMBRANE PROTEIN"/>
    <property type="match status" value="1"/>
</dbReference>
<evidence type="ECO:0000313" key="10">
    <source>
        <dbReference type="Proteomes" id="UP000215374"/>
    </source>
</evidence>
<comment type="subcellular location">
    <subcellularLocation>
        <location evidence="1 7">Cell membrane</location>
        <topology evidence="1 7">Multi-pass membrane protein</topology>
    </subcellularLocation>
</comment>
<organism evidence="9 10">
    <name type="scientific">Corynebacterium imitans</name>
    <dbReference type="NCBI Taxonomy" id="156978"/>
    <lineage>
        <taxon>Bacteria</taxon>
        <taxon>Bacillati</taxon>
        <taxon>Actinomycetota</taxon>
        <taxon>Actinomycetes</taxon>
        <taxon>Mycobacteriales</taxon>
        <taxon>Corynebacteriaceae</taxon>
        <taxon>Corynebacterium</taxon>
    </lineage>
</organism>
<dbReference type="InterPro" id="IPR032816">
    <property type="entry name" value="VTT_dom"/>
</dbReference>
<sequence length="210" mass="22691">MEMIDPFIDFLHMLMGTPLFYPLVTLLIVADALAPIVPSETVLNLAGAFAASQGVPSVKAVIAAAIIGAIIGDNLCFALGARLIGFVERLDPESKAGQAILWVRRNMHRGAGPTIIVGRFLPWARWVATIVLGSVRYNWFAFLFYDTIGVIIWAILSVGIGYAGGALFSDIPLLGMVVGVLLGSLVGFGIQKLQGKFFDWRDERRGQSTL</sequence>
<dbReference type="Pfam" id="PF09335">
    <property type="entry name" value="VTT_dom"/>
    <property type="match status" value="1"/>
</dbReference>
<evidence type="ECO:0000256" key="3">
    <source>
        <dbReference type="ARBA" id="ARBA00022475"/>
    </source>
</evidence>
<dbReference type="PANTHER" id="PTHR30353">
    <property type="entry name" value="INNER MEMBRANE PROTEIN DEDA-RELATED"/>
    <property type="match status" value="1"/>
</dbReference>
<feature type="transmembrane region" description="Helical" evidence="7">
    <location>
        <begin position="142"/>
        <end position="165"/>
    </location>
</feature>
<evidence type="ECO:0000256" key="6">
    <source>
        <dbReference type="ARBA" id="ARBA00023136"/>
    </source>
</evidence>
<reference evidence="9 10" key="1">
    <citation type="submission" date="2017-06" db="EMBL/GenBank/DDBJ databases">
        <authorList>
            <consortium name="Pathogen Informatics"/>
        </authorList>
    </citation>
    <scope>NUCLEOTIDE SEQUENCE [LARGE SCALE GENOMIC DNA]</scope>
    <source>
        <strain evidence="9 10">NCTC13015</strain>
    </source>
</reference>
<dbReference type="InterPro" id="IPR032818">
    <property type="entry name" value="DedA-like"/>
</dbReference>
<evidence type="ECO:0000256" key="4">
    <source>
        <dbReference type="ARBA" id="ARBA00022692"/>
    </source>
</evidence>
<evidence type="ECO:0000256" key="2">
    <source>
        <dbReference type="ARBA" id="ARBA00010792"/>
    </source>
</evidence>
<keyword evidence="5 7" id="KW-1133">Transmembrane helix</keyword>
<dbReference type="RefSeq" id="WP_328286434.1">
    <property type="nucleotide sequence ID" value="NZ_CP009211.1"/>
</dbReference>
<evidence type="ECO:0000313" key="9">
    <source>
        <dbReference type="EMBL" id="SNV55877.1"/>
    </source>
</evidence>
<evidence type="ECO:0000256" key="7">
    <source>
        <dbReference type="RuleBase" id="RU367016"/>
    </source>
</evidence>
<gene>
    <name evidence="9" type="primary">dedA</name>
    <name evidence="9" type="ORF">SAMEA4535761_00273</name>
</gene>
<protein>
    <submittedName>
        <fullName evidence="9">Uncharacterized membrane-associated protein</fullName>
    </submittedName>
</protein>
<proteinExistence type="inferred from homology"/>
<feature type="transmembrane region" description="Helical" evidence="7">
    <location>
        <begin position="171"/>
        <end position="190"/>
    </location>
</feature>